<dbReference type="PROSITE" id="PS50830">
    <property type="entry name" value="TNASE_3"/>
    <property type="match status" value="1"/>
</dbReference>
<dbReference type="GO" id="GO:0016020">
    <property type="term" value="C:membrane"/>
    <property type="evidence" value="ECO:0007669"/>
    <property type="project" value="UniProtKB-SubCell"/>
</dbReference>
<evidence type="ECO:0000313" key="16">
    <source>
        <dbReference type="EMBL" id="KAA8643538.1"/>
    </source>
</evidence>
<keyword evidence="8" id="KW-0479">Metal-binding</keyword>
<comment type="caution">
    <text evidence="16">The sequence shown here is derived from an EMBL/GenBank/DDBJ whole genome shotgun (WGS) entry which is preliminary data.</text>
</comment>
<reference evidence="16 17" key="1">
    <citation type="submission" date="2019-08" db="EMBL/GenBank/DDBJ databases">
        <title>The genome sequence of a newly discovered highly antifungal drug resistant Aspergillus species, Aspergillus tanneri NIH 1004.</title>
        <authorList>
            <person name="Mounaud S."/>
            <person name="Singh I."/>
            <person name="Joardar V."/>
            <person name="Pakala S."/>
            <person name="Pakala S."/>
            <person name="Venepally P."/>
            <person name="Chung J.K."/>
            <person name="Losada L."/>
            <person name="Nierman W.C."/>
        </authorList>
    </citation>
    <scope>NUCLEOTIDE SEQUENCE [LARGE SCALE GENOMIC DNA]</scope>
    <source>
        <strain evidence="16 17">NIH1004</strain>
    </source>
</reference>
<dbReference type="OrthoDB" id="430293at2759"/>
<dbReference type="Gene3D" id="2.40.50.90">
    <property type="match status" value="1"/>
</dbReference>
<evidence type="ECO:0000256" key="6">
    <source>
        <dbReference type="ARBA" id="ARBA00022692"/>
    </source>
</evidence>
<keyword evidence="12" id="KW-1133">Transmembrane helix</keyword>
<evidence type="ECO:0000256" key="10">
    <source>
        <dbReference type="ARBA" id="ARBA00022801"/>
    </source>
</evidence>
<dbReference type="GO" id="GO:0016787">
    <property type="term" value="F:hydrolase activity"/>
    <property type="evidence" value="ECO:0007669"/>
    <property type="project" value="UniProtKB-KW"/>
</dbReference>
<dbReference type="GO" id="GO:0005739">
    <property type="term" value="C:mitochondrion"/>
    <property type="evidence" value="ECO:0007669"/>
    <property type="project" value="UniProtKB-SubCell"/>
</dbReference>
<comment type="similarity">
    <text evidence="3">Belongs to the LCL3 family.</text>
</comment>
<name>A0A5M9M9G8_9EURO</name>
<evidence type="ECO:0000256" key="5">
    <source>
        <dbReference type="ARBA" id="ARBA00014651"/>
    </source>
</evidence>
<dbReference type="GO" id="GO:0004519">
    <property type="term" value="F:endonuclease activity"/>
    <property type="evidence" value="ECO:0007669"/>
    <property type="project" value="UniProtKB-KW"/>
</dbReference>
<dbReference type="Proteomes" id="UP000324241">
    <property type="component" value="Unassembled WGS sequence"/>
</dbReference>
<evidence type="ECO:0000256" key="4">
    <source>
        <dbReference type="ARBA" id="ARBA00013404"/>
    </source>
</evidence>
<proteinExistence type="inferred from homology"/>
<accession>A0A5M9M9G8</accession>
<sequence>MRFSNAVSISPSYFRRRSILGRVTSVGDGDNFRIYHTPGGRVFGWGWLPWKKIPTSRKELKDKTVHVRLAGIDAPELAHFGSPEQPFARDAHQWLTSYLINRSVRVYVHRQDQYQRVVATVFVRRMLDFPIPFRRRDVSYEMLKQGLATVYEAKAGAEFGGPVMEERYRKAEWWAKVRRKGLWKDFYRNKEWESPRDYKIRMGSQDRPKGNGRKK</sequence>
<evidence type="ECO:0000256" key="12">
    <source>
        <dbReference type="ARBA" id="ARBA00022989"/>
    </source>
</evidence>
<keyword evidence="14" id="KW-0472">Membrane</keyword>
<dbReference type="GO" id="GO:0046872">
    <property type="term" value="F:metal ion binding"/>
    <property type="evidence" value="ECO:0007669"/>
    <property type="project" value="UniProtKB-KW"/>
</dbReference>
<keyword evidence="13" id="KW-0496">Mitochondrion</keyword>
<evidence type="ECO:0000256" key="7">
    <source>
        <dbReference type="ARBA" id="ARBA00022722"/>
    </source>
</evidence>
<keyword evidence="10" id="KW-0378">Hydrolase</keyword>
<dbReference type="InterPro" id="IPR016071">
    <property type="entry name" value="Staphylococal_nuclease_OB-fold"/>
</dbReference>
<keyword evidence="9 16" id="KW-0255">Endonuclease</keyword>
<evidence type="ECO:0000259" key="15">
    <source>
        <dbReference type="PROSITE" id="PS50830"/>
    </source>
</evidence>
<dbReference type="Pfam" id="PF00565">
    <property type="entry name" value="SNase"/>
    <property type="match status" value="1"/>
</dbReference>
<dbReference type="GeneID" id="54333009"/>
<evidence type="ECO:0000256" key="8">
    <source>
        <dbReference type="ARBA" id="ARBA00022723"/>
    </source>
</evidence>
<evidence type="ECO:0000256" key="14">
    <source>
        <dbReference type="ARBA" id="ARBA00023136"/>
    </source>
</evidence>
<gene>
    <name evidence="16" type="primary">LCL3</name>
    <name evidence="16" type="ORF">ATNIH1004_010307</name>
</gene>
<evidence type="ECO:0000313" key="17">
    <source>
        <dbReference type="Proteomes" id="UP000324241"/>
    </source>
</evidence>
<dbReference type="PANTHER" id="PTHR12302:SF3">
    <property type="entry name" value="SERINE_THREONINE-PROTEIN KINASE 31"/>
    <property type="match status" value="1"/>
</dbReference>
<evidence type="ECO:0000256" key="9">
    <source>
        <dbReference type="ARBA" id="ARBA00022759"/>
    </source>
</evidence>
<organism evidence="16 17">
    <name type="scientific">Aspergillus tanneri</name>
    <dbReference type="NCBI Taxonomy" id="1220188"/>
    <lineage>
        <taxon>Eukaryota</taxon>
        <taxon>Fungi</taxon>
        <taxon>Dikarya</taxon>
        <taxon>Ascomycota</taxon>
        <taxon>Pezizomycotina</taxon>
        <taxon>Eurotiomycetes</taxon>
        <taxon>Eurotiomycetidae</taxon>
        <taxon>Eurotiales</taxon>
        <taxon>Aspergillaceae</taxon>
        <taxon>Aspergillus</taxon>
        <taxon>Aspergillus subgen. Circumdati</taxon>
    </lineage>
</organism>
<evidence type="ECO:0000256" key="2">
    <source>
        <dbReference type="ARBA" id="ARBA00004173"/>
    </source>
</evidence>
<dbReference type="InterPro" id="IPR035437">
    <property type="entry name" value="SNase_OB-fold_sf"/>
</dbReference>
<evidence type="ECO:0000256" key="13">
    <source>
        <dbReference type="ARBA" id="ARBA00023128"/>
    </source>
</evidence>
<dbReference type="EMBL" id="QUQM01000005">
    <property type="protein sequence ID" value="KAA8643538.1"/>
    <property type="molecule type" value="Genomic_DNA"/>
</dbReference>
<dbReference type="FunFam" id="2.40.50.90:FF:000029">
    <property type="entry name" value="Probable endonuclease lcl3"/>
    <property type="match status" value="1"/>
</dbReference>
<feature type="domain" description="TNase-like" evidence="15">
    <location>
        <begin position="17"/>
        <end position="185"/>
    </location>
</feature>
<dbReference type="VEuPathDB" id="FungiDB:EYZ11_009818"/>
<dbReference type="PANTHER" id="PTHR12302">
    <property type="entry name" value="EBNA2 BINDING PROTEIN P100"/>
    <property type="match status" value="1"/>
</dbReference>
<keyword evidence="6" id="KW-0812">Transmembrane</keyword>
<evidence type="ECO:0000256" key="11">
    <source>
        <dbReference type="ARBA" id="ARBA00022837"/>
    </source>
</evidence>
<keyword evidence="11" id="KW-0106">Calcium</keyword>
<dbReference type="RefSeq" id="XP_033422900.1">
    <property type="nucleotide sequence ID" value="XM_033574882.1"/>
</dbReference>
<keyword evidence="7" id="KW-0540">Nuclease</keyword>
<dbReference type="AlphaFoldDB" id="A0A5M9M9G8"/>
<comment type="subcellular location">
    <subcellularLocation>
        <location evidence="1">Membrane</location>
        <topology evidence="1">Single-pass membrane protein</topology>
    </subcellularLocation>
    <subcellularLocation>
        <location evidence="2">Mitochondrion</location>
    </subcellularLocation>
</comment>
<dbReference type="SMART" id="SM00318">
    <property type="entry name" value="SNc"/>
    <property type="match status" value="1"/>
</dbReference>
<dbReference type="SUPFAM" id="SSF50199">
    <property type="entry name" value="Staphylococcal nuclease"/>
    <property type="match status" value="1"/>
</dbReference>
<evidence type="ECO:0000256" key="1">
    <source>
        <dbReference type="ARBA" id="ARBA00004167"/>
    </source>
</evidence>
<evidence type="ECO:0000256" key="3">
    <source>
        <dbReference type="ARBA" id="ARBA00005435"/>
    </source>
</evidence>
<protein>
    <recommendedName>
        <fullName evidence="4">Probable endonuclease LCL3</fullName>
    </recommendedName>
    <alternativeName>
        <fullName evidence="5">Probable endonuclease lcl3</fullName>
    </alternativeName>
</protein>